<evidence type="ECO:0000313" key="4">
    <source>
        <dbReference type="Proteomes" id="UP000287388"/>
    </source>
</evidence>
<name>A0A410NTP1_BREDI</name>
<feature type="transmembrane region" description="Helical" evidence="1">
    <location>
        <begin position="52"/>
        <end position="74"/>
    </location>
</feature>
<evidence type="ECO:0000313" key="3">
    <source>
        <dbReference type="EMBL" id="QQB89285.1"/>
    </source>
</evidence>
<organism evidence="2 4">
    <name type="scientific">Brevundimonas diminuta</name>
    <name type="common">Pseudomonas diminuta</name>
    <dbReference type="NCBI Taxonomy" id="293"/>
    <lineage>
        <taxon>Bacteria</taxon>
        <taxon>Pseudomonadati</taxon>
        <taxon>Pseudomonadota</taxon>
        <taxon>Alphaproteobacteria</taxon>
        <taxon>Caulobacterales</taxon>
        <taxon>Caulobacteraceae</taxon>
        <taxon>Brevundimonas</taxon>
    </lineage>
</organism>
<reference evidence="3 5" key="2">
    <citation type="submission" date="2020-12" db="EMBL/GenBank/DDBJ databases">
        <title>FDA dAtabase for Regulatory Grade micrObial Sequences (FDA-ARGOS): Supporting development and validation of Infectious Disease Dx tests.</title>
        <authorList>
            <person name="Kerrigan L."/>
            <person name="Long C."/>
            <person name="Tallon L."/>
            <person name="Sadzewicz L."/>
            <person name="Zhao X."/>
            <person name="Boylan J."/>
            <person name="Ott S."/>
            <person name="Bowen H."/>
            <person name="Vavikolanu K."/>
            <person name="Mehta A."/>
            <person name="Aluvathingal J."/>
            <person name="Nadendla S."/>
            <person name="Yan Y."/>
            <person name="Sichtig H."/>
        </authorList>
    </citation>
    <scope>NUCLEOTIDE SEQUENCE [LARGE SCALE GENOMIC DNA]</scope>
    <source>
        <strain evidence="3 5">FDAARGOS_1026</strain>
    </source>
</reference>
<dbReference type="EMBL" id="CP066026">
    <property type="protein sequence ID" value="QQB89285.1"/>
    <property type="molecule type" value="Genomic_DNA"/>
</dbReference>
<proteinExistence type="predicted"/>
<dbReference type="RefSeq" id="WP_128719048.1">
    <property type="nucleotide sequence ID" value="NZ_BJNC01000054.1"/>
</dbReference>
<accession>A0A410NTP1</accession>
<reference evidence="2 4" key="1">
    <citation type="submission" date="2019-01" db="EMBL/GenBank/DDBJ databases">
        <title>Brevundimonas diminuta Genome sequencing and assembly.</title>
        <authorList>
            <person name="Chen H."/>
        </authorList>
    </citation>
    <scope>NUCLEOTIDE SEQUENCE [LARGE SCALE GENOMIC DNA]</scope>
    <source>
        <strain evidence="2">ATCC</strain>
        <strain evidence="4">ATCC(B) 19146</strain>
    </source>
</reference>
<dbReference type="Proteomes" id="UP000287388">
    <property type="component" value="Chromosome"/>
</dbReference>
<keyword evidence="5" id="KW-1185">Reference proteome</keyword>
<feature type="transmembrane region" description="Helical" evidence="1">
    <location>
        <begin position="123"/>
        <end position="149"/>
    </location>
</feature>
<keyword evidence="1" id="KW-0812">Transmembrane</keyword>
<feature type="transmembrane region" description="Helical" evidence="1">
    <location>
        <begin position="95"/>
        <end position="117"/>
    </location>
</feature>
<keyword evidence="1" id="KW-0472">Membrane</keyword>
<dbReference type="Proteomes" id="UP000596117">
    <property type="component" value="Chromosome"/>
</dbReference>
<protein>
    <submittedName>
        <fullName evidence="2">Uncharacterized protein</fullName>
    </submittedName>
</protein>
<evidence type="ECO:0000256" key="1">
    <source>
        <dbReference type="SAM" id="Phobius"/>
    </source>
</evidence>
<sequence>MTDQMTMVGWGKALTPTDYKTLEGQRIQGLMAAVAALPGAALVATGPQGAPFFAAALVAIAASFMFWILTDNIYHYSTVRPRDPGEWDRLVRAGFRYQWSCVGYGAASIMLSMFGFAGQHTGIVGPLSVATGFVLALGFFVIAISHVVWSSHERNQIGNQVRAAAQANRTA</sequence>
<evidence type="ECO:0000313" key="2">
    <source>
        <dbReference type="EMBL" id="QAT13353.1"/>
    </source>
</evidence>
<keyword evidence="1" id="KW-1133">Transmembrane helix</keyword>
<evidence type="ECO:0000313" key="5">
    <source>
        <dbReference type="Proteomes" id="UP000596117"/>
    </source>
</evidence>
<feature type="transmembrane region" description="Helical" evidence="1">
    <location>
        <begin position="29"/>
        <end position="46"/>
    </location>
</feature>
<dbReference type="EMBL" id="CP035093">
    <property type="protein sequence ID" value="QAT13353.1"/>
    <property type="molecule type" value="Genomic_DNA"/>
</dbReference>
<dbReference type="AlphaFoldDB" id="A0A410NTP1"/>
<gene>
    <name evidence="2" type="ORF">EQG53_02705</name>
    <name evidence="3" type="ORF">I6H83_02245</name>
</gene>
<dbReference type="KEGG" id="bdm:EQG53_02705"/>